<proteinExistence type="predicted"/>
<dbReference type="Pfam" id="PF03631">
    <property type="entry name" value="Virul_fac_BrkB"/>
    <property type="match status" value="1"/>
</dbReference>
<dbReference type="AlphaFoldDB" id="A0A857LL75"/>
<dbReference type="PANTHER" id="PTHR30213">
    <property type="entry name" value="INNER MEMBRANE PROTEIN YHJD"/>
    <property type="match status" value="1"/>
</dbReference>
<accession>A0A857LL75</accession>
<sequence length="356" mass="37284">MSSAVDSAKDAVATGKEKFEEAQERWPSLKHILDTVARYGDRRGNLHAAGITFTGILALIPILMVAFAIAGYVLAGNQGLLDDIQDSVVEQMPGDMGTQVSDLIDSAIASRATVGVVGLLGAALTGIGWMSGVRMALTEIWGGRIKRSAIKAKLGDLAIFVVVGLAFVITLGLSALGSSGLLPQIMDWLSIDDMPWASTLIRVVSILISVTASGLLFTFVQSRLPLMDVPFRNCLKAGFLMAVVFEILKAFGGIYLTSVMSGPAGAAFGSIIGIMVFAYLASRILLYVTAWCATDPKNAAFQVVDEIEPPAEEDAQRPVVVSPTYSVSAMPPPSVIAGAVAAGAVLAASIAGLIRR</sequence>
<gene>
    <name evidence="6" type="ORF">GII30_07840</name>
</gene>
<keyword evidence="4" id="KW-1133">Transmembrane helix</keyword>
<name>A0A857LL75_9ACTN</name>
<comment type="subcellular location">
    <subcellularLocation>
        <location evidence="1">Cell membrane</location>
        <topology evidence="1">Multi-pass membrane protein</topology>
    </subcellularLocation>
</comment>
<keyword evidence="5" id="KW-0472">Membrane</keyword>
<organism evidence="6">
    <name type="scientific">Gordonia amarae</name>
    <dbReference type="NCBI Taxonomy" id="36821"/>
    <lineage>
        <taxon>Bacteria</taxon>
        <taxon>Bacillati</taxon>
        <taxon>Actinomycetota</taxon>
        <taxon>Actinomycetes</taxon>
        <taxon>Mycobacteriales</taxon>
        <taxon>Gordoniaceae</taxon>
        <taxon>Gordonia</taxon>
    </lineage>
</organism>
<evidence type="ECO:0000256" key="5">
    <source>
        <dbReference type="ARBA" id="ARBA00023136"/>
    </source>
</evidence>
<evidence type="ECO:0000256" key="3">
    <source>
        <dbReference type="ARBA" id="ARBA00022692"/>
    </source>
</evidence>
<keyword evidence="2" id="KW-1003">Cell membrane</keyword>
<dbReference type="EMBL" id="CP045810">
    <property type="protein sequence ID" value="QHN39096.1"/>
    <property type="molecule type" value="Genomic_DNA"/>
</dbReference>
<keyword evidence="3" id="KW-0812">Transmembrane</keyword>
<evidence type="ECO:0000256" key="2">
    <source>
        <dbReference type="ARBA" id="ARBA00022475"/>
    </source>
</evidence>
<dbReference type="PANTHER" id="PTHR30213:SF1">
    <property type="entry name" value="INNER MEMBRANE PROTEIN YHJD"/>
    <property type="match status" value="1"/>
</dbReference>
<protein>
    <submittedName>
        <fullName evidence="6">Inner membrane protein YhjD</fullName>
    </submittedName>
</protein>
<dbReference type="GO" id="GO:0005886">
    <property type="term" value="C:plasma membrane"/>
    <property type="evidence" value="ECO:0007669"/>
    <property type="project" value="UniProtKB-SubCell"/>
</dbReference>
<dbReference type="InterPro" id="IPR017039">
    <property type="entry name" value="Virul_fac_BrkB"/>
</dbReference>
<evidence type="ECO:0000256" key="4">
    <source>
        <dbReference type="ARBA" id="ARBA00022989"/>
    </source>
</evidence>
<evidence type="ECO:0000313" key="6">
    <source>
        <dbReference type="EMBL" id="QHN39096.1"/>
    </source>
</evidence>
<dbReference type="RefSeq" id="WP_005189730.1">
    <property type="nucleotide sequence ID" value="NZ_CP045804.1"/>
</dbReference>
<reference evidence="6" key="1">
    <citation type="journal article" date="2021" name="Nat. Microbiol.">
        <title>Cocultivation of an ultrasmall environmental parasitic bacterium with lytic ability against bacteria associated with wastewater foams.</title>
        <authorList>
            <person name="Batinovic S."/>
            <person name="Rose J.J.A."/>
            <person name="Ratcliffe J."/>
            <person name="Seviour R.J."/>
            <person name="Petrovski S."/>
        </authorList>
    </citation>
    <scope>NUCLEOTIDE SEQUENCE</scope>
    <source>
        <strain evidence="6">CON44</strain>
    </source>
</reference>
<evidence type="ECO:0000256" key="1">
    <source>
        <dbReference type="ARBA" id="ARBA00004651"/>
    </source>
</evidence>